<dbReference type="InterPro" id="IPR000653">
    <property type="entry name" value="DegT/StrS_aminotransferase"/>
</dbReference>
<feature type="modified residue" description="N6-(pyridoxal phosphate)lysine" evidence="3">
    <location>
        <position position="219"/>
    </location>
</feature>
<evidence type="ECO:0000313" key="5">
    <source>
        <dbReference type="EMBL" id="SFM08191.1"/>
    </source>
</evidence>
<dbReference type="Gene3D" id="3.90.1150.10">
    <property type="entry name" value="Aspartate Aminotransferase, domain 1"/>
    <property type="match status" value="1"/>
</dbReference>
<dbReference type="RefSeq" id="WP_092193805.1">
    <property type="nucleotide sequence ID" value="NZ_FOTO01000013.1"/>
</dbReference>
<dbReference type="CDD" id="cd00616">
    <property type="entry name" value="AHBA_syn"/>
    <property type="match status" value="1"/>
</dbReference>
<evidence type="ECO:0000256" key="1">
    <source>
        <dbReference type="ARBA" id="ARBA00037999"/>
    </source>
</evidence>
<dbReference type="OrthoDB" id="9766188at2"/>
<sequence>MIPIAKPYLGKAEADAAAAAVLSGWITQGPRVAEFETAFARSVGASHAVAVSSCTTALHLALLAYRVGVGDVVVVPSHSFVATANAVRYAGAEPIFVDVSAEDGNLCPKTLTALIEACREPSGFFFDPAKPMPAGVAWPASLRAGSRPRRLVGVIAVHQVGFACRLQEIMPLCRENGLFVVEDAACAAGSLADYEAAGEHTPLGAPYADMACFSFHPRKVITCGEGGMITTGDDKLATFLRLARQHGMDVPDTARHEAKTFVTEQYIGLGYNYRMTDIQAAVGLVQLTRLPGIVNERRRLAGRYEDGLAGHPWLAVVKEGDWRKVNHQSFRVRLTQDAPLSQKALIERLLARGIATKPGIMNAHQEPAYLPVEGSLPHSETWRNQSILIPLFSELTDAQQDRVVTTLWELTRA</sequence>
<dbReference type="GO" id="GO:0008483">
    <property type="term" value="F:transaminase activity"/>
    <property type="evidence" value="ECO:0007669"/>
    <property type="project" value="TreeGrafter"/>
</dbReference>
<proteinExistence type="inferred from homology"/>
<comment type="similarity">
    <text evidence="1 4">Belongs to the DegT/DnrJ/EryC1 family.</text>
</comment>
<reference evidence="5 6" key="1">
    <citation type="submission" date="2016-10" db="EMBL/GenBank/DDBJ databases">
        <authorList>
            <person name="Varghese N."/>
            <person name="Submissions S."/>
        </authorList>
    </citation>
    <scope>NUCLEOTIDE SEQUENCE [LARGE SCALE GENOMIC DNA]</scope>
    <source>
        <strain evidence="5 6">DSM 1741</strain>
    </source>
</reference>
<comment type="caution">
    <text evidence="5">The sequence shown here is derived from an EMBL/GenBank/DDBJ whole genome shotgun (WGS) entry which is preliminary data.</text>
</comment>
<dbReference type="InterPro" id="IPR015421">
    <property type="entry name" value="PyrdxlP-dep_Trfase_major"/>
</dbReference>
<keyword evidence="3 4" id="KW-0663">Pyridoxal phosphate</keyword>
<dbReference type="Gene3D" id="3.40.640.10">
    <property type="entry name" value="Type I PLP-dependent aspartate aminotransferase-like (Major domain)"/>
    <property type="match status" value="1"/>
</dbReference>
<dbReference type="InterPro" id="IPR015424">
    <property type="entry name" value="PyrdxlP-dep_Trfase"/>
</dbReference>
<feature type="active site" description="Proton acceptor" evidence="2">
    <location>
        <position position="219"/>
    </location>
</feature>
<evidence type="ECO:0000313" key="6">
    <source>
        <dbReference type="Proteomes" id="UP000199581"/>
    </source>
</evidence>
<gene>
    <name evidence="5" type="ORF">SAMN05421830_113111</name>
</gene>
<dbReference type="Pfam" id="PF01041">
    <property type="entry name" value="DegT_DnrJ_EryC1"/>
    <property type="match status" value="1"/>
</dbReference>
<dbReference type="Proteomes" id="UP000199581">
    <property type="component" value="Unassembled WGS sequence"/>
</dbReference>
<name>A0A8G2C596_DESNO</name>
<dbReference type="PIRSF" id="PIRSF000390">
    <property type="entry name" value="PLP_StrS"/>
    <property type="match status" value="1"/>
</dbReference>
<keyword evidence="6" id="KW-1185">Reference proteome</keyword>
<evidence type="ECO:0000256" key="4">
    <source>
        <dbReference type="RuleBase" id="RU004508"/>
    </source>
</evidence>
<evidence type="ECO:0000256" key="3">
    <source>
        <dbReference type="PIRSR" id="PIRSR000390-2"/>
    </source>
</evidence>
<accession>A0A8G2C596</accession>
<protein>
    <submittedName>
        <fullName evidence="5">dTDP-4-amino-4,6-dideoxygalactose transaminase</fullName>
    </submittedName>
</protein>
<dbReference type="GO" id="GO:0030170">
    <property type="term" value="F:pyridoxal phosphate binding"/>
    <property type="evidence" value="ECO:0007669"/>
    <property type="project" value="TreeGrafter"/>
</dbReference>
<dbReference type="GO" id="GO:0000271">
    <property type="term" value="P:polysaccharide biosynthetic process"/>
    <property type="evidence" value="ECO:0007669"/>
    <property type="project" value="TreeGrafter"/>
</dbReference>
<dbReference type="SUPFAM" id="SSF53383">
    <property type="entry name" value="PLP-dependent transferases"/>
    <property type="match status" value="1"/>
</dbReference>
<dbReference type="EMBL" id="FOTO01000013">
    <property type="protein sequence ID" value="SFM08191.1"/>
    <property type="molecule type" value="Genomic_DNA"/>
</dbReference>
<evidence type="ECO:0000256" key="2">
    <source>
        <dbReference type="PIRSR" id="PIRSR000390-1"/>
    </source>
</evidence>
<dbReference type="PANTHER" id="PTHR30244:SF34">
    <property type="entry name" value="DTDP-4-AMINO-4,6-DIDEOXYGALACTOSE TRANSAMINASE"/>
    <property type="match status" value="1"/>
</dbReference>
<dbReference type="PANTHER" id="PTHR30244">
    <property type="entry name" value="TRANSAMINASE"/>
    <property type="match status" value="1"/>
</dbReference>
<dbReference type="InterPro" id="IPR015422">
    <property type="entry name" value="PyrdxlP-dep_Trfase_small"/>
</dbReference>
<organism evidence="5 6">
    <name type="scientific">Desulfomicrobium norvegicum (strain DSM 1741 / NCIMB 8310)</name>
    <name type="common">Desulfovibrio baculatus (strain Norway 4)</name>
    <name type="synonym">Desulfovibrio desulfuricans (strain Norway 4)</name>
    <dbReference type="NCBI Taxonomy" id="52561"/>
    <lineage>
        <taxon>Bacteria</taxon>
        <taxon>Pseudomonadati</taxon>
        <taxon>Thermodesulfobacteriota</taxon>
        <taxon>Desulfovibrionia</taxon>
        <taxon>Desulfovibrionales</taxon>
        <taxon>Desulfomicrobiaceae</taxon>
        <taxon>Desulfomicrobium</taxon>
    </lineage>
</organism>
<dbReference type="AlphaFoldDB" id="A0A8G2C596"/>